<feature type="compositionally biased region" description="Basic residues" evidence="10">
    <location>
        <begin position="24"/>
        <end position="34"/>
    </location>
</feature>
<dbReference type="OrthoDB" id="8191639at2759"/>
<dbReference type="PANTHER" id="PTHR12801:SF45">
    <property type="entry name" value="RNA EXONUCLEASE 4"/>
    <property type="match status" value="1"/>
</dbReference>
<dbReference type="SUPFAM" id="SSF53098">
    <property type="entry name" value="Ribonuclease H-like"/>
    <property type="match status" value="1"/>
</dbReference>
<sequence length="314" mass="35007">MPSSSALPSSNWLRLQKKITNTTGKKRPFKRRKHTHEDPSEASRAPPSRTHDDPAEGGSADGGPSTYEASADNSLPALRALVEGRLEFSEKQRHPGKYLALDCEMVGVGVDGSESSLARVSIVNFYGAVVLDEFVRQRERVVDYRTQWSGVRPGDMVHAKSFEDIQKQVADLLKDRILVGHAVYNDLKALLLSHPHPCTLDTQILSYKSGLTKSKRIALRTLVQDEVGVGIQGGEHSSVTDARATMAVYRLHKRSWDQISPGVFARSLPEPSSAKGKRKAGELDERRSRRYPRKSQRRRMWGKGAYRAPRDGRV</sequence>
<evidence type="ECO:0000256" key="4">
    <source>
        <dbReference type="ARBA" id="ARBA00022552"/>
    </source>
</evidence>
<dbReference type="GO" id="GO:0008408">
    <property type="term" value="F:3'-5' exonuclease activity"/>
    <property type="evidence" value="ECO:0007669"/>
    <property type="project" value="InterPro"/>
</dbReference>
<comment type="caution">
    <text evidence="12">The sequence shown here is derived from an EMBL/GenBank/DDBJ whole genome shotgun (WGS) entry which is preliminary data.</text>
</comment>
<dbReference type="CDD" id="cd06144">
    <property type="entry name" value="REX4_like"/>
    <property type="match status" value="1"/>
</dbReference>
<feature type="compositionally biased region" description="Basic residues" evidence="10">
    <location>
        <begin position="288"/>
        <end position="301"/>
    </location>
</feature>
<dbReference type="PANTHER" id="PTHR12801">
    <property type="entry name" value="RNA EXONUCLEASE REXO1 / RECO3 FAMILY MEMBER-RELATED"/>
    <property type="match status" value="1"/>
</dbReference>
<comment type="function">
    <text evidence="9">Exoribonuclease involved in ribosome biosynthesis. Involved in the processing of ITS1, the internal transcribed spacer localized between the 18S and 5.8S rRNAs.</text>
</comment>
<dbReference type="AlphaFoldDB" id="A0A4Y7TUU0"/>
<feature type="compositionally biased region" description="Polar residues" evidence="10">
    <location>
        <begin position="1"/>
        <end position="23"/>
    </location>
</feature>
<name>A0A4Y7TUU0_COPMI</name>
<feature type="region of interest" description="Disordered" evidence="10">
    <location>
        <begin position="267"/>
        <end position="314"/>
    </location>
</feature>
<dbReference type="GO" id="GO:0005634">
    <property type="term" value="C:nucleus"/>
    <property type="evidence" value="ECO:0007669"/>
    <property type="project" value="UniProtKB-SubCell"/>
</dbReference>
<dbReference type="EMBL" id="QPFP01000003">
    <property type="protein sequence ID" value="TEB37933.1"/>
    <property type="molecule type" value="Genomic_DNA"/>
</dbReference>
<protein>
    <recommendedName>
        <fullName evidence="3">RNA exonuclease 4</fullName>
    </recommendedName>
</protein>
<dbReference type="InterPro" id="IPR036397">
    <property type="entry name" value="RNaseH_sf"/>
</dbReference>
<dbReference type="FunFam" id="3.30.420.10:FF:000007">
    <property type="entry name" value="Interferon-stimulated exonuclease gene 20"/>
    <property type="match status" value="1"/>
</dbReference>
<dbReference type="STRING" id="71717.A0A4Y7TUU0"/>
<gene>
    <name evidence="12" type="ORF">FA13DRAFT_1761379</name>
</gene>
<evidence type="ECO:0000256" key="5">
    <source>
        <dbReference type="ARBA" id="ARBA00022722"/>
    </source>
</evidence>
<dbReference type="SMART" id="SM00479">
    <property type="entry name" value="EXOIII"/>
    <property type="match status" value="1"/>
</dbReference>
<accession>A0A4Y7TUU0</accession>
<keyword evidence="13" id="KW-1185">Reference proteome</keyword>
<keyword evidence="8" id="KW-0539">Nucleus</keyword>
<dbReference type="InterPro" id="IPR047021">
    <property type="entry name" value="REXO1/3/4-like"/>
</dbReference>
<keyword evidence="7" id="KW-0269">Exonuclease</keyword>
<dbReference type="InterPro" id="IPR037431">
    <property type="entry name" value="REX4_DEDDh_dom"/>
</dbReference>
<reference evidence="12 13" key="1">
    <citation type="journal article" date="2019" name="Nat. Ecol. Evol.">
        <title>Megaphylogeny resolves global patterns of mushroom evolution.</title>
        <authorList>
            <person name="Varga T."/>
            <person name="Krizsan K."/>
            <person name="Foldi C."/>
            <person name="Dima B."/>
            <person name="Sanchez-Garcia M."/>
            <person name="Sanchez-Ramirez S."/>
            <person name="Szollosi G.J."/>
            <person name="Szarkandi J.G."/>
            <person name="Papp V."/>
            <person name="Albert L."/>
            <person name="Andreopoulos W."/>
            <person name="Angelini C."/>
            <person name="Antonin V."/>
            <person name="Barry K.W."/>
            <person name="Bougher N.L."/>
            <person name="Buchanan P."/>
            <person name="Buyck B."/>
            <person name="Bense V."/>
            <person name="Catcheside P."/>
            <person name="Chovatia M."/>
            <person name="Cooper J."/>
            <person name="Damon W."/>
            <person name="Desjardin D."/>
            <person name="Finy P."/>
            <person name="Geml J."/>
            <person name="Haridas S."/>
            <person name="Hughes K."/>
            <person name="Justo A."/>
            <person name="Karasinski D."/>
            <person name="Kautmanova I."/>
            <person name="Kiss B."/>
            <person name="Kocsube S."/>
            <person name="Kotiranta H."/>
            <person name="LaButti K.M."/>
            <person name="Lechner B.E."/>
            <person name="Liimatainen K."/>
            <person name="Lipzen A."/>
            <person name="Lukacs Z."/>
            <person name="Mihaltcheva S."/>
            <person name="Morgado L.N."/>
            <person name="Niskanen T."/>
            <person name="Noordeloos M.E."/>
            <person name="Ohm R.A."/>
            <person name="Ortiz-Santana B."/>
            <person name="Ovrebo C."/>
            <person name="Racz N."/>
            <person name="Riley R."/>
            <person name="Savchenko A."/>
            <person name="Shiryaev A."/>
            <person name="Soop K."/>
            <person name="Spirin V."/>
            <person name="Szebenyi C."/>
            <person name="Tomsovsky M."/>
            <person name="Tulloss R.E."/>
            <person name="Uehling J."/>
            <person name="Grigoriev I.V."/>
            <person name="Vagvolgyi C."/>
            <person name="Papp T."/>
            <person name="Martin F.M."/>
            <person name="Miettinen O."/>
            <person name="Hibbett D.S."/>
            <person name="Nagy L.G."/>
        </authorList>
    </citation>
    <scope>NUCLEOTIDE SEQUENCE [LARGE SCALE GENOMIC DNA]</scope>
    <source>
        <strain evidence="12 13">FP101781</strain>
    </source>
</reference>
<evidence type="ECO:0000256" key="1">
    <source>
        <dbReference type="ARBA" id="ARBA00004123"/>
    </source>
</evidence>
<keyword evidence="6" id="KW-0378">Hydrolase</keyword>
<evidence type="ECO:0000259" key="11">
    <source>
        <dbReference type="SMART" id="SM00479"/>
    </source>
</evidence>
<evidence type="ECO:0000256" key="2">
    <source>
        <dbReference type="ARBA" id="ARBA00010489"/>
    </source>
</evidence>
<evidence type="ECO:0000256" key="7">
    <source>
        <dbReference type="ARBA" id="ARBA00022839"/>
    </source>
</evidence>
<proteinExistence type="inferred from homology"/>
<dbReference type="GO" id="GO:0000027">
    <property type="term" value="P:ribosomal large subunit assembly"/>
    <property type="evidence" value="ECO:0007669"/>
    <property type="project" value="TreeGrafter"/>
</dbReference>
<dbReference type="InterPro" id="IPR012337">
    <property type="entry name" value="RNaseH-like_sf"/>
</dbReference>
<comment type="subcellular location">
    <subcellularLocation>
        <location evidence="1">Nucleus</location>
    </subcellularLocation>
</comment>
<organism evidence="12 13">
    <name type="scientific">Coprinellus micaceus</name>
    <name type="common">Glistening ink-cap mushroom</name>
    <name type="synonym">Coprinus micaceus</name>
    <dbReference type="NCBI Taxonomy" id="71717"/>
    <lineage>
        <taxon>Eukaryota</taxon>
        <taxon>Fungi</taxon>
        <taxon>Dikarya</taxon>
        <taxon>Basidiomycota</taxon>
        <taxon>Agaricomycotina</taxon>
        <taxon>Agaricomycetes</taxon>
        <taxon>Agaricomycetidae</taxon>
        <taxon>Agaricales</taxon>
        <taxon>Agaricineae</taxon>
        <taxon>Psathyrellaceae</taxon>
        <taxon>Coprinellus</taxon>
    </lineage>
</organism>
<dbReference type="GO" id="GO:0003676">
    <property type="term" value="F:nucleic acid binding"/>
    <property type="evidence" value="ECO:0007669"/>
    <property type="project" value="InterPro"/>
</dbReference>
<dbReference type="Proteomes" id="UP000298030">
    <property type="component" value="Unassembled WGS sequence"/>
</dbReference>
<evidence type="ECO:0000256" key="10">
    <source>
        <dbReference type="SAM" id="MobiDB-lite"/>
    </source>
</evidence>
<feature type="region of interest" description="Disordered" evidence="10">
    <location>
        <begin position="1"/>
        <end position="70"/>
    </location>
</feature>
<comment type="similarity">
    <text evidence="2">Belongs to the REXO4 family.</text>
</comment>
<evidence type="ECO:0000256" key="8">
    <source>
        <dbReference type="ARBA" id="ARBA00023242"/>
    </source>
</evidence>
<keyword evidence="4" id="KW-0698">rRNA processing</keyword>
<evidence type="ECO:0000313" key="12">
    <source>
        <dbReference type="EMBL" id="TEB37933.1"/>
    </source>
</evidence>
<evidence type="ECO:0000256" key="6">
    <source>
        <dbReference type="ARBA" id="ARBA00022801"/>
    </source>
</evidence>
<evidence type="ECO:0000256" key="3">
    <source>
        <dbReference type="ARBA" id="ARBA00016937"/>
    </source>
</evidence>
<dbReference type="InterPro" id="IPR013520">
    <property type="entry name" value="Ribonucl_H"/>
</dbReference>
<dbReference type="Gene3D" id="3.30.420.10">
    <property type="entry name" value="Ribonuclease H-like superfamily/Ribonuclease H"/>
    <property type="match status" value="1"/>
</dbReference>
<dbReference type="Pfam" id="PF00929">
    <property type="entry name" value="RNase_T"/>
    <property type="match status" value="1"/>
</dbReference>
<keyword evidence="5" id="KW-0540">Nuclease</keyword>
<evidence type="ECO:0000313" key="13">
    <source>
        <dbReference type="Proteomes" id="UP000298030"/>
    </source>
</evidence>
<feature type="domain" description="Exonuclease" evidence="11">
    <location>
        <begin position="97"/>
        <end position="258"/>
    </location>
</feature>
<dbReference type="GO" id="GO:0006364">
    <property type="term" value="P:rRNA processing"/>
    <property type="evidence" value="ECO:0007669"/>
    <property type="project" value="UniProtKB-KW"/>
</dbReference>
<evidence type="ECO:0000256" key="9">
    <source>
        <dbReference type="ARBA" id="ARBA00025599"/>
    </source>
</evidence>